<evidence type="ECO:0000256" key="1">
    <source>
        <dbReference type="ARBA" id="ARBA00006336"/>
    </source>
</evidence>
<dbReference type="InterPro" id="IPR000868">
    <property type="entry name" value="Isochorismatase-like_dom"/>
</dbReference>
<evidence type="ECO:0000313" key="8">
    <source>
        <dbReference type="Proteomes" id="UP000274504"/>
    </source>
</evidence>
<organism evidence="9">
    <name type="scientific">Hymenolepis diminuta</name>
    <name type="common">Rat tapeworm</name>
    <dbReference type="NCBI Taxonomy" id="6216"/>
    <lineage>
        <taxon>Eukaryota</taxon>
        <taxon>Metazoa</taxon>
        <taxon>Spiralia</taxon>
        <taxon>Lophotrochozoa</taxon>
        <taxon>Platyhelminthes</taxon>
        <taxon>Cestoda</taxon>
        <taxon>Eucestoda</taxon>
        <taxon>Cyclophyllidea</taxon>
        <taxon>Hymenolepididae</taxon>
        <taxon>Hymenolepis</taxon>
    </lineage>
</organism>
<dbReference type="SMART" id="SM00326">
    <property type="entry name" value="SH3"/>
    <property type="match status" value="1"/>
</dbReference>
<dbReference type="EMBL" id="UYSG01001763">
    <property type="protein sequence ID" value="VDL50463.1"/>
    <property type="molecule type" value="Genomic_DNA"/>
</dbReference>
<dbReference type="SUPFAM" id="SSF50044">
    <property type="entry name" value="SH3-domain"/>
    <property type="match status" value="1"/>
</dbReference>
<accession>A0A0R3SHU1</accession>
<dbReference type="SMART" id="SM00252">
    <property type="entry name" value="SH2"/>
    <property type="match status" value="1"/>
</dbReference>
<dbReference type="InterPro" id="IPR036860">
    <property type="entry name" value="SH2_dom_sf"/>
</dbReference>
<evidence type="ECO:0000256" key="4">
    <source>
        <dbReference type="PROSITE-ProRule" id="PRU00192"/>
    </source>
</evidence>
<name>A0A0R3SHU1_HYMDI</name>
<dbReference type="InterPro" id="IPR036380">
    <property type="entry name" value="Isochorismatase-like_sf"/>
</dbReference>
<dbReference type="InterPro" id="IPR050993">
    <property type="entry name" value="Isochorismatase_domain"/>
</dbReference>
<evidence type="ECO:0000259" key="6">
    <source>
        <dbReference type="PROSITE" id="PS50002"/>
    </source>
</evidence>
<feature type="domain" description="SH2" evidence="5">
    <location>
        <begin position="12"/>
        <end position="100"/>
    </location>
</feature>
<gene>
    <name evidence="7" type="ORF">HDID_LOCUS4504</name>
</gene>
<reference evidence="9" key="1">
    <citation type="submission" date="2017-02" db="UniProtKB">
        <authorList>
            <consortium name="WormBaseParasite"/>
        </authorList>
    </citation>
    <scope>IDENTIFICATION</scope>
</reference>
<dbReference type="InterPro" id="IPR001452">
    <property type="entry name" value="SH3_domain"/>
</dbReference>
<evidence type="ECO:0000313" key="7">
    <source>
        <dbReference type="EMBL" id="VDL50463.1"/>
    </source>
</evidence>
<dbReference type="InterPro" id="IPR036028">
    <property type="entry name" value="SH3-like_dom_sf"/>
</dbReference>
<dbReference type="InterPro" id="IPR000980">
    <property type="entry name" value="SH2"/>
</dbReference>
<evidence type="ECO:0000259" key="5">
    <source>
        <dbReference type="PROSITE" id="PS50001"/>
    </source>
</evidence>
<feature type="domain" description="SH3" evidence="6">
    <location>
        <begin position="100"/>
        <end position="159"/>
    </location>
</feature>
<dbReference type="STRING" id="6216.A0A0R3SHU1"/>
<dbReference type="PANTHER" id="PTHR14119:SF3">
    <property type="entry name" value="ISOCHORISMATASE DOMAIN-CONTAINING PROTEIN 2"/>
    <property type="match status" value="1"/>
</dbReference>
<dbReference type="Gene3D" id="2.30.30.40">
    <property type="entry name" value="SH3 Domains"/>
    <property type="match status" value="1"/>
</dbReference>
<dbReference type="PROSITE" id="PS50002">
    <property type="entry name" value="SH3"/>
    <property type="match status" value="1"/>
</dbReference>
<evidence type="ECO:0000256" key="2">
    <source>
        <dbReference type="ARBA" id="ARBA00022443"/>
    </source>
</evidence>
<dbReference type="Pfam" id="PF00017">
    <property type="entry name" value="SH2"/>
    <property type="match status" value="1"/>
</dbReference>
<protein>
    <submittedName>
        <fullName evidence="9">SH2 domain-containing protein</fullName>
    </submittedName>
</protein>
<dbReference type="Gene3D" id="3.30.505.10">
    <property type="entry name" value="SH2 domain"/>
    <property type="match status" value="1"/>
</dbReference>
<dbReference type="WBParaSite" id="HDID_0000450601-mRNA-1">
    <property type="protein sequence ID" value="HDID_0000450601-mRNA-1"/>
    <property type="gene ID" value="HDID_0000450601"/>
</dbReference>
<dbReference type="AlphaFoldDB" id="A0A0R3SHU1"/>
<dbReference type="OrthoDB" id="269496at2759"/>
<dbReference type="SUPFAM" id="SSF52499">
    <property type="entry name" value="Isochorismatase-like hydrolases"/>
    <property type="match status" value="1"/>
</dbReference>
<keyword evidence="2 4" id="KW-0728">SH3 domain</keyword>
<evidence type="ECO:0000313" key="9">
    <source>
        <dbReference type="WBParaSite" id="HDID_0000450601-mRNA-1"/>
    </source>
</evidence>
<keyword evidence="3" id="KW-0727">SH2 domain</keyword>
<evidence type="ECO:0000256" key="3">
    <source>
        <dbReference type="PROSITE-ProRule" id="PRU00191"/>
    </source>
</evidence>
<dbReference type="Proteomes" id="UP000274504">
    <property type="component" value="Unassembled WGS sequence"/>
</dbReference>
<dbReference type="SUPFAM" id="SSF55550">
    <property type="entry name" value="SH2 domain"/>
    <property type="match status" value="1"/>
</dbReference>
<reference evidence="7 8" key="2">
    <citation type="submission" date="2018-11" db="EMBL/GenBank/DDBJ databases">
        <authorList>
            <consortium name="Pathogen Informatics"/>
        </authorList>
    </citation>
    <scope>NUCLEOTIDE SEQUENCE [LARGE SCALE GENOMIC DNA]</scope>
</reference>
<dbReference type="Pfam" id="PF00018">
    <property type="entry name" value="SH3_1"/>
    <property type="match status" value="1"/>
</dbReference>
<dbReference type="PANTHER" id="PTHR14119">
    <property type="entry name" value="HYDROLASE"/>
    <property type="match status" value="1"/>
</dbReference>
<dbReference type="Pfam" id="PF00857">
    <property type="entry name" value="Isochorismatase"/>
    <property type="match status" value="1"/>
</dbReference>
<dbReference type="Gene3D" id="3.40.50.850">
    <property type="entry name" value="Isochorismatase-like"/>
    <property type="match status" value="1"/>
</dbReference>
<proteinExistence type="inferred from homology"/>
<dbReference type="PROSITE" id="PS50001">
    <property type="entry name" value="SH2"/>
    <property type="match status" value="1"/>
</dbReference>
<dbReference type="CDD" id="cd01012">
    <property type="entry name" value="YcaC_related"/>
    <property type="match status" value="1"/>
</dbReference>
<sequence>MDGPAISPDSVWYFGEISREKTNEILLNQPVGTFLVRDSSTTSGFVLSIKEVTKVIRYLINYSKQTGEFSFGNSTFESLDAVIDYYSQGRSSACFLVKPAPKERLLALYDFAGEKSEDLPLSKGDMVAFLIQKKDWILCSLSDCRRGWVPANHLAPYKAELLASLKIDKGNLNAMSYCSLCGILGVPVDAKVIRSRQSSIFQLNHLEVQKGDLVRVERIHSDGNSMSVLPRLGKLATNRTALLVCDIQEKFRHKISHFDAVTANSGRLIAAARILEMPIFITEMYPQGLGQTVEDLGDITHIPVYPKRDFSMLTKKLLEHADFKNGFDSVLLCGIETHVCVQRTALELLERFNLDVHCVADAVSSRNYTDRMIALERMRQSGVFITTAESAILGLVEGSEHPKFKDLQKLIIPKGPDSGLFPSMSSK</sequence>
<dbReference type="CDD" id="cd00174">
    <property type="entry name" value="SH3"/>
    <property type="match status" value="1"/>
</dbReference>
<comment type="similarity">
    <text evidence="1">Belongs to the isochorismatase family.</text>
</comment>
<dbReference type="PRINTS" id="PR00401">
    <property type="entry name" value="SH2DOMAIN"/>
</dbReference>